<protein>
    <submittedName>
        <fullName evidence="2">Nuclear import receptor</fullName>
    </submittedName>
</protein>
<keyword evidence="3" id="KW-1185">Reference proteome</keyword>
<evidence type="ECO:0000259" key="1">
    <source>
        <dbReference type="Pfam" id="PF08389"/>
    </source>
</evidence>
<dbReference type="PANTHER" id="PTHR12363:SF53">
    <property type="entry name" value="MRNA TRANSPORT REGULATOR MTR10"/>
    <property type="match status" value="1"/>
</dbReference>
<dbReference type="InterPro" id="IPR057941">
    <property type="entry name" value="TPR_TNPO3_IPO13_2nd"/>
</dbReference>
<comment type="caution">
    <text evidence="2">The sequence shown here is derived from an EMBL/GenBank/DDBJ whole genome shotgun (WGS) entry which is preliminary data.</text>
</comment>
<name>A0AAD5T473_9FUNG</name>
<dbReference type="Proteomes" id="UP001211907">
    <property type="component" value="Unassembled WGS sequence"/>
</dbReference>
<dbReference type="InterPro" id="IPR013598">
    <property type="entry name" value="Exportin-1/Importin-b-like"/>
</dbReference>
<dbReference type="Pfam" id="PF24140">
    <property type="entry name" value="TPR_TNPO3_IPO13_3rd"/>
    <property type="match status" value="1"/>
</dbReference>
<dbReference type="GO" id="GO:0005737">
    <property type="term" value="C:cytoplasm"/>
    <property type="evidence" value="ECO:0007669"/>
    <property type="project" value="TreeGrafter"/>
</dbReference>
<gene>
    <name evidence="2" type="primary">MTR10_1</name>
    <name evidence="2" type="ORF">HK100_000561</name>
</gene>
<dbReference type="Pfam" id="PF24138">
    <property type="entry name" value="TPR_TNPO3_IPO13_2nd"/>
    <property type="match status" value="1"/>
</dbReference>
<dbReference type="GO" id="GO:0006606">
    <property type="term" value="P:protein import into nucleus"/>
    <property type="evidence" value="ECO:0007669"/>
    <property type="project" value="TreeGrafter"/>
</dbReference>
<dbReference type="Pfam" id="PF08389">
    <property type="entry name" value="Xpo1"/>
    <property type="match status" value="1"/>
</dbReference>
<proteinExistence type="predicted"/>
<reference evidence="2" key="1">
    <citation type="submission" date="2020-05" db="EMBL/GenBank/DDBJ databases">
        <title>Phylogenomic resolution of chytrid fungi.</title>
        <authorList>
            <person name="Stajich J.E."/>
            <person name="Amses K."/>
            <person name="Simmons R."/>
            <person name="Seto K."/>
            <person name="Myers J."/>
            <person name="Bonds A."/>
            <person name="Quandt C.A."/>
            <person name="Barry K."/>
            <person name="Liu P."/>
            <person name="Grigoriev I."/>
            <person name="Longcore J.E."/>
            <person name="James T.Y."/>
        </authorList>
    </citation>
    <scope>NUCLEOTIDE SEQUENCE</scope>
    <source>
        <strain evidence="2">JEL0513</strain>
    </source>
</reference>
<keyword evidence="2" id="KW-0675">Receptor</keyword>
<dbReference type="InterPro" id="IPR057942">
    <property type="entry name" value="TPR_TNPO3_IPO13_3rd"/>
</dbReference>
<dbReference type="PANTHER" id="PTHR12363">
    <property type="entry name" value="TRANSPORTIN 3 AND IMPORTIN 13"/>
    <property type="match status" value="1"/>
</dbReference>
<feature type="domain" description="Exportin-1/Importin-beta-like" evidence="1">
    <location>
        <begin position="115"/>
        <end position="268"/>
    </location>
</feature>
<sequence length="990" mass="109918">MAVQNQLYSIEAVANAIAQLYANPTNASNATDVSRTAKAADSWLRDFQKSAEAWSVAETMLRTDLLPLETLLFAAQTIRQKTRYDLSQIDSPVQRLQLRDALLGHLIRHARNNTRLVVRQLSMALASLAVHFKQEEWKDPVATVVNVFGNPESWLTLTHVLTVLPYEFEDSGTQAESFQNVDEISERRRKAIFENASGVLLYVLTILEKCDQKDSNLIKQSLECLRAWFEEGNISLDSIAATSLVPRCFTYIIDENQDDAVFDTTVDVISEIIKRTGTLSSARRESATIQPLLESIYTGLSSLSGILNFSITTENDDKMRALCRLFVSAGESYMNLILSNWNSWQIIVVAILRCTSIKDLEIVAITFQFWMALADEVEAVLKSPNANSHSTQTLIGVYRQLNDVMIEHLHYPLNNDWTAKERDEFRDFRHNMGDVLKACVLVLGQQEALARPYNILKGFIVEGSTGGGSLDPSISWQRVEAPLFALRTIGRNISDEEGTVLPGIMSMLPQLPQHPKVRYAAILVIGRYASWTKQHLEFIPYQMTFISKGFGDSESISAASQSLRYLCDECGDHLVDYLSQLHPFYLTIVKTLDRLDKNEVISALAHVIKHVPVVSNDPSSPDMLKVLEMFCLPLAQRLHQIGLMGSAVAAARDKDLQEEVSGMCFRFTFCGTQYNHHLLLAADLIEQFTTFVYNAQPAIPPSMQLQHPCALLFKGMWPVLDSLFSLGIPKITNSVCTLIVKCIDAHGVYFRGVMVSEVLPRLAAVYETTANAGAECSSLMWAASKCVRTFGDAEDGLIMHAVVQRMSGTAFQVIQAANGSIEHISPTIEDYFLLLAAFAKSHSIHFIQSPHLSLFLQCAIACMPIQQFDTWLALYREFLMTLFTLASPQMTQVPIPLYTPLTTAVRQHASAFATQIVRGVTTSFPHREDIAGESASGISVVGKIVCGLVDVVGGGNVEAGLTVFGGAIDAMQDEKFLLADKSQFAENLKR</sequence>
<dbReference type="InterPro" id="IPR016024">
    <property type="entry name" value="ARM-type_fold"/>
</dbReference>
<dbReference type="SUPFAM" id="SSF48371">
    <property type="entry name" value="ARM repeat"/>
    <property type="match status" value="1"/>
</dbReference>
<evidence type="ECO:0000313" key="2">
    <source>
        <dbReference type="EMBL" id="KAJ3118725.1"/>
    </source>
</evidence>
<organism evidence="2 3">
    <name type="scientific">Physocladia obscura</name>
    <dbReference type="NCBI Taxonomy" id="109957"/>
    <lineage>
        <taxon>Eukaryota</taxon>
        <taxon>Fungi</taxon>
        <taxon>Fungi incertae sedis</taxon>
        <taxon>Chytridiomycota</taxon>
        <taxon>Chytridiomycota incertae sedis</taxon>
        <taxon>Chytridiomycetes</taxon>
        <taxon>Chytridiales</taxon>
        <taxon>Chytriomycetaceae</taxon>
        <taxon>Physocladia</taxon>
    </lineage>
</organism>
<dbReference type="InterPro" id="IPR011989">
    <property type="entry name" value="ARM-like"/>
</dbReference>
<evidence type="ECO:0000313" key="3">
    <source>
        <dbReference type="Proteomes" id="UP001211907"/>
    </source>
</evidence>
<dbReference type="Gene3D" id="1.25.10.10">
    <property type="entry name" value="Leucine-rich Repeat Variant"/>
    <property type="match status" value="1"/>
</dbReference>
<dbReference type="EMBL" id="JADGJH010001110">
    <property type="protein sequence ID" value="KAJ3118725.1"/>
    <property type="molecule type" value="Genomic_DNA"/>
</dbReference>
<dbReference type="AlphaFoldDB" id="A0AAD5T473"/>
<dbReference type="InterPro" id="IPR051345">
    <property type="entry name" value="Importin_beta-like_NTR"/>
</dbReference>
<accession>A0AAD5T473</accession>